<reference evidence="1 2" key="1">
    <citation type="submission" date="2016-10" db="EMBL/GenBank/DDBJ databases">
        <authorList>
            <person name="de Groot N.N."/>
        </authorList>
    </citation>
    <scope>NUCLEOTIDE SEQUENCE [LARGE SCALE GENOMIC DNA]</scope>
    <source>
        <strain evidence="1 2">DSM 44215</strain>
    </source>
</reference>
<dbReference type="EMBL" id="FNLM01000001">
    <property type="protein sequence ID" value="SDT83738.1"/>
    <property type="molecule type" value="Genomic_DNA"/>
</dbReference>
<organism evidence="1 2">
    <name type="scientific">Gordonia westfalica</name>
    <dbReference type="NCBI Taxonomy" id="158898"/>
    <lineage>
        <taxon>Bacteria</taxon>
        <taxon>Bacillati</taxon>
        <taxon>Actinomycetota</taxon>
        <taxon>Actinomycetes</taxon>
        <taxon>Mycobacteriales</taxon>
        <taxon>Gordoniaceae</taxon>
        <taxon>Gordonia</taxon>
    </lineage>
</organism>
<sequence length="47" mass="5265">MSDADEKAVAEALYAVESVHHFHGTECLCGFNSHRARERTAHITRLP</sequence>
<dbReference type="STRING" id="158898.SAMN04488548_10158"/>
<dbReference type="Proteomes" id="UP000183180">
    <property type="component" value="Unassembled WGS sequence"/>
</dbReference>
<name>A0A1H2DMZ6_9ACTN</name>
<dbReference type="RefSeq" id="WP_159441497.1">
    <property type="nucleotide sequence ID" value="NZ_FNLM01000001.1"/>
</dbReference>
<proteinExistence type="predicted"/>
<evidence type="ECO:0000313" key="2">
    <source>
        <dbReference type="Proteomes" id="UP000183180"/>
    </source>
</evidence>
<protein>
    <submittedName>
        <fullName evidence="1">Uncharacterized protein</fullName>
    </submittedName>
</protein>
<dbReference type="OrthoDB" id="4782718at2"/>
<dbReference type="AlphaFoldDB" id="A0A1H2DMZ6"/>
<gene>
    <name evidence="1" type="ORF">SAMN04488548_10158</name>
</gene>
<evidence type="ECO:0000313" key="1">
    <source>
        <dbReference type="EMBL" id="SDT83738.1"/>
    </source>
</evidence>
<accession>A0A1H2DMZ6</accession>